<dbReference type="EMBL" id="JAENRR010000004">
    <property type="protein sequence ID" value="MBK3516284.1"/>
    <property type="molecule type" value="Genomic_DNA"/>
</dbReference>
<name>A0ABS1HF64_9BACT</name>
<dbReference type="SUPFAM" id="SSF48403">
    <property type="entry name" value="Ankyrin repeat"/>
    <property type="match status" value="1"/>
</dbReference>
<feature type="repeat" description="ANK" evidence="3">
    <location>
        <begin position="81"/>
        <end position="113"/>
    </location>
</feature>
<feature type="repeat" description="ANK" evidence="3">
    <location>
        <begin position="148"/>
        <end position="180"/>
    </location>
</feature>
<dbReference type="RefSeq" id="WP_200463513.1">
    <property type="nucleotide sequence ID" value="NZ_JAENRR010000004.1"/>
</dbReference>
<feature type="repeat" description="ANK" evidence="3">
    <location>
        <begin position="114"/>
        <end position="146"/>
    </location>
</feature>
<dbReference type="Gene3D" id="1.25.40.20">
    <property type="entry name" value="Ankyrin repeat-containing domain"/>
    <property type="match status" value="1"/>
</dbReference>
<dbReference type="PROSITE" id="PS50088">
    <property type="entry name" value="ANK_REPEAT"/>
    <property type="match status" value="3"/>
</dbReference>
<evidence type="ECO:0000256" key="2">
    <source>
        <dbReference type="ARBA" id="ARBA00023043"/>
    </source>
</evidence>
<evidence type="ECO:0000256" key="3">
    <source>
        <dbReference type="PROSITE-ProRule" id="PRU00023"/>
    </source>
</evidence>
<dbReference type="SMART" id="SM00248">
    <property type="entry name" value="ANK"/>
    <property type="match status" value="4"/>
</dbReference>
<sequence length="206" mass="22293">MNRNKKYYIGLVAIMCVGIACQSPNKNKTKQEESTEIQVSEGAKALQVNMANYFDSALNGNIEPVQEAVESGIDIESRNENGYTALMLAAYNGHHHILKFLIEKGAKIDAVESLNRTALMFACTGPFEQAVEVLIKAGADVNAIDGHENWTPVMFAAGEGQLQVIKLLVANGADLSKVDTDGESALDFAKSKGHTATIEYLQANMK</sequence>
<comment type="caution">
    <text evidence="4">The sequence shown here is derived from an EMBL/GenBank/DDBJ whole genome shotgun (WGS) entry which is preliminary data.</text>
</comment>
<keyword evidence="2 3" id="KW-0040">ANK repeat</keyword>
<keyword evidence="5" id="KW-1185">Reference proteome</keyword>
<proteinExistence type="predicted"/>
<protein>
    <submittedName>
        <fullName evidence="4">Ankyrin repeat domain-containing protein</fullName>
    </submittedName>
</protein>
<organism evidence="4 5">
    <name type="scientific">Carboxylicivirga marina</name>
    <dbReference type="NCBI Taxonomy" id="2800988"/>
    <lineage>
        <taxon>Bacteria</taxon>
        <taxon>Pseudomonadati</taxon>
        <taxon>Bacteroidota</taxon>
        <taxon>Bacteroidia</taxon>
        <taxon>Marinilabiliales</taxon>
        <taxon>Marinilabiliaceae</taxon>
        <taxon>Carboxylicivirga</taxon>
    </lineage>
</organism>
<reference evidence="4 5" key="1">
    <citation type="submission" date="2021-01" db="EMBL/GenBank/DDBJ databases">
        <title>Carboxyliciviraga sp.nov., isolated from coastal sediments.</title>
        <authorList>
            <person name="Lu D."/>
            <person name="Zhang T."/>
        </authorList>
    </citation>
    <scope>NUCLEOTIDE SEQUENCE [LARGE SCALE GENOMIC DNA]</scope>
    <source>
        <strain evidence="4 5">N1Y132</strain>
    </source>
</reference>
<dbReference type="PANTHER" id="PTHR24171:SF9">
    <property type="entry name" value="ANKYRIN REPEAT DOMAIN-CONTAINING PROTEIN 39"/>
    <property type="match status" value="1"/>
</dbReference>
<dbReference type="PROSITE" id="PS50297">
    <property type="entry name" value="ANK_REP_REGION"/>
    <property type="match status" value="3"/>
</dbReference>
<dbReference type="Pfam" id="PF13637">
    <property type="entry name" value="Ank_4"/>
    <property type="match status" value="1"/>
</dbReference>
<evidence type="ECO:0000256" key="1">
    <source>
        <dbReference type="ARBA" id="ARBA00022737"/>
    </source>
</evidence>
<dbReference type="InterPro" id="IPR036770">
    <property type="entry name" value="Ankyrin_rpt-contain_sf"/>
</dbReference>
<dbReference type="InterPro" id="IPR002110">
    <property type="entry name" value="Ankyrin_rpt"/>
</dbReference>
<dbReference type="PRINTS" id="PR01415">
    <property type="entry name" value="ANKYRIN"/>
</dbReference>
<dbReference type="Pfam" id="PF12796">
    <property type="entry name" value="Ank_2"/>
    <property type="match status" value="1"/>
</dbReference>
<keyword evidence="1" id="KW-0677">Repeat</keyword>
<gene>
    <name evidence="4" type="ORF">JIV24_02955</name>
</gene>
<dbReference type="PROSITE" id="PS51257">
    <property type="entry name" value="PROKAR_LIPOPROTEIN"/>
    <property type="match status" value="1"/>
</dbReference>
<accession>A0ABS1HF64</accession>
<dbReference type="PANTHER" id="PTHR24171">
    <property type="entry name" value="ANKYRIN REPEAT DOMAIN-CONTAINING PROTEIN 39-RELATED"/>
    <property type="match status" value="1"/>
</dbReference>
<evidence type="ECO:0000313" key="5">
    <source>
        <dbReference type="Proteomes" id="UP000605676"/>
    </source>
</evidence>
<evidence type="ECO:0000313" key="4">
    <source>
        <dbReference type="EMBL" id="MBK3516284.1"/>
    </source>
</evidence>
<dbReference type="Proteomes" id="UP000605676">
    <property type="component" value="Unassembled WGS sequence"/>
</dbReference>